<dbReference type="GO" id="GO:0046872">
    <property type="term" value="F:metal ion binding"/>
    <property type="evidence" value="ECO:0007669"/>
    <property type="project" value="UniProtKB-KW"/>
</dbReference>
<dbReference type="PANTHER" id="PTHR12151">
    <property type="entry name" value="ELECTRON TRANSPORT PROTIN SCO1/SENC FAMILY MEMBER"/>
    <property type="match status" value="1"/>
</dbReference>
<dbReference type="Gene3D" id="3.40.30.10">
    <property type="entry name" value="Glutaredoxin"/>
    <property type="match status" value="1"/>
</dbReference>
<dbReference type="RefSeq" id="WP_011712741.1">
    <property type="nucleotide sequence ID" value="NC_008576.1"/>
</dbReference>
<dbReference type="eggNOG" id="COG1999">
    <property type="taxonomic scope" value="Bacteria"/>
</dbReference>
<dbReference type="HOGENOM" id="CLU_050131_3_2_5"/>
<keyword evidence="7" id="KW-1185">Reference proteome</keyword>
<gene>
    <name evidence="6" type="ordered locus">Mmc1_1066</name>
</gene>
<dbReference type="PROSITE" id="PS51352">
    <property type="entry name" value="THIOREDOXIN_2"/>
    <property type="match status" value="1"/>
</dbReference>
<dbReference type="AlphaFoldDB" id="A0L6J1"/>
<dbReference type="Pfam" id="PF02630">
    <property type="entry name" value="SCO1-SenC"/>
    <property type="match status" value="1"/>
</dbReference>
<proteinExistence type="inferred from homology"/>
<keyword evidence="4" id="KW-1015">Disulfide bond</keyword>
<dbReference type="InterPro" id="IPR013766">
    <property type="entry name" value="Thioredoxin_domain"/>
</dbReference>
<dbReference type="STRING" id="156889.Mmc1_1066"/>
<evidence type="ECO:0000256" key="4">
    <source>
        <dbReference type="PIRSR" id="PIRSR603782-2"/>
    </source>
</evidence>
<sequence precursor="true">MKSVANGLKRWGIWPILGLFMGLLLVACSQPAEKKGAPQWVAVPAALKGIALQGPRPVTQFQLVDEQGQPFDQSRLLGKWSLIFFGYTYCPDVCPTSLTLLAEMFELMGAQQLAEAYQGLFISVDPQRDSVELLKEYTGYFHSAIMGVTGTPAAIAGVAGQMGALYYREPGRSDTDYLISHSAKLHVVNPAGQLVALLPSERSPEALVELLKTLKTMKIKDVKP</sequence>
<keyword evidence="2 3" id="KW-0186">Copper</keyword>
<evidence type="ECO:0000256" key="1">
    <source>
        <dbReference type="ARBA" id="ARBA00010996"/>
    </source>
</evidence>
<dbReference type="InterPro" id="IPR003782">
    <property type="entry name" value="SCO1/SenC"/>
</dbReference>
<feature type="disulfide bond" description="Redox-active" evidence="4">
    <location>
        <begin position="90"/>
        <end position="94"/>
    </location>
</feature>
<keyword evidence="3" id="KW-0479">Metal-binding</keyword>
<feature type="binding site" evidence="3">
    <location>
        <position position="181"/>
    </location>
    <ligand>
        <name>Cu cation</name>
        <dbReference type="ChEBI" id="CHEBI:23378"/>
    </ligand>
</feature>
<feature type="domain" description="Thioredoxin" evidence="5">
    <location>
        <begin position="52"/>
        <end position="216"/>
    </location>
</feature>
<reference evidence="6 7" key="2">
    <citation type="journal article" date="2012" name="Int. J. Syst. Evol. Microbiol.">
        <title>Magnetococcus marinus gen. nov., sp. nov., a marine, magnetotactic bacterium that represents a novel lineage (Magnetococcaceae fam. nov.; Magnetococcales ord. nov.) at the base of the Alphaproteobacteria.</title>
        <authorList>
            <person name="Bazylinski D.A."/>
            <person name="Williams T.J."/>
            <person name="Lefevre C.T."/>
            <person name="Berg R.J."/>
            <person name="Zhang C.L."/>
            <person name="Bowser S.S."/>
            <person name="Dean A.J."/>
            <person name="Beveridge T.J."/>
        </authorList>
    </citation>
    <scope>NUCLEOTIDE SEQUENCE [LARGE SCALE GENOMIC DNA]</scope>
    <source>
        <strain evidence="7">ATCC BAA-1437 / JCM 17883 / MC-1</strain>
    </source>
</reference>
<organism evidence="6 7">
    <name type="scientific">Magnetococcus marinus (strain ATCC BAA-1437 / JCM 17883 / MC-1)</name>
    <dbReference type="NCBI Taxonomy" id="156889"/>
    <lineage>
        <taxon>Bacteria</taxon>
        <taxon>Pseudomonadati</taxon>
        <taxon>Pseudomonadota</taxon>
        <taxon>Magnetococcia</taxon>
        <taxon>Magnetococcales</taxon>
        <taxon>Magnetococcaceae</taxon>
        <taxon>Magnetococcus</taxon>
    </lineage>
</organism>
<dbReference type="KEGG" id="mgm:Mmc1_1066"/>
<feature type="binding site" evidence="3">
    <location>
        <position position="94"/>
    </location>
    <ligand>
        <name>Cu cation</name>
        <dbReference type="ChEBI" id="CHEBI:23378"/>
    </ligand>
</feature>
<dbReference type="EMBL" id="CP000471">
    <property type="protein sequence ID" value="ABK43584.1"/>
    <property type="molecule type" value="Genomic_DNA"/>
</dbReference>
<comment type="similarity">
    <text evidence="1">Belongs to the SCO1/2 family.</text>
</comment>
<feature type="binding site" evidence="3">
    <location>
        <position position="90"/>
    </location>
    <ligand>
        <name>Cu cation</name>
        <dbReference type="ChEBI" id="CHEBI:23378"/>
    </ligand>
</feature>
<evidence type="ECO:0000313" key="7">
    <source>
        <dbReference type="Proteomes" id="UP000002586"/>
    </source>
</evidence>
<evidence type="ECO:0000259" key="5">
    <source>
        <dbReference type="PROSITE" id="PS51352"/>
    </source>
</evidence>
<evidence type="ECO:0000313" key="6">
    <source>
        <dbReference type="EMBL" id="ABK43584.1"/>
    </source>
</evidence>
<dbReference type="PROSITE" id="PS51257">
    <property type="entry name" value="PROKAR_LIPOPROTEIN"/>
    <property type="match status" value="1"/>
</dbReference>
<accession>A0L6J1</accession>
<reference evidence="7" key="1">
    <citation type="journal article" date="2009" name="Appl. Environ. Microbiol.">
        <title>Complete genome sequence of the chemolithoautotrophic marine magnetotactic coccus strain MC-1.</title>
        <authorList>
            <person name="Schubbe S."/>
            <person name="Williams T.J."/>
            <person name="Xie G."/>
            <person name="Kiss H.E."/>
            <person name="Brettin T.S."/>
            <person name="Martinez D."/>
            <person name="Ross C.A."/>
            <person name="Schuler D."/>
            <person name="Cox B.L."/>
            <person name="Nealson K.H."/>
            <person name="Bazylinski D.A."/>
        </authorList>
    </citation>
    <scope>NUCLEOTIDE SEQUENCE [LARGE SCALE GENOMIC DNA]</scope>
    <source>
        <strain evidence="7">ATCC BAA-1437 / JCM 17883 / MC-1</strain>
    </source>
</reference>
<dbReference type="FunFam" id="3.40.30.10:FF:000013">
    <property type="entry name" value="Blast:Protein SCO1 homolog, mitochondrial"/>
    <property type="match status" value="1"/>
</dbReference>
<evidence type="ECO:0000256" key="3">
    <source>
        <dbReference type="PIRSR" id="PIRSR603782-1"/>
    </source>
</evidence>
<name>A0L6J1_MAGMM</name>
<protein>
    <submittedName>
        <fullName evidence="6">Electron transport protein SCO1/SenC</fullName>
    </submittedName>
</protein>
<dbReference type="SUPFAM" id="SSF52833">
    <property type="entry name" value="Thioredoxin-like"/>
    <property type="match status" value="1"/>
</dbReference>
<dbReference type="CDD" id="cd02968">
    <property type="entry name" value="SCO"/>
    <property type="match status" value="1"/>
</dbReference>
<dbReference type="Proteomes" id="UP000002586">
    <property type="component" value="Chromosome"/>
</dbReference>
<dbReference type="InterPro" id="IPR036249">
    <property type="entry name" value="Thioredoxin-like_sf"/>
</dbReference>
<dbReference type="OrthoDB" id="9790194at2"/>
<dbReference type="PANTHER" id="PTHR12151:SF25">
    <property type="entry name" value="LINALOOL DEHYDRATASE_ISOMERASE DOMAIN-CONTAINING PROTEIN"/>
    <property type="match status" value="1"/>
</dbReference>
<evidence type="ECO:0000256" key="2">
    <source>
        <dbReference type="ARBA" id="ARBA00023008"/>
    </source>
</evidence>